<name>A0A847R435_9GAMM</name>
<evidence type="ECO:0000256" key="5">
    <source>
        <dbReference type="ARBA" id="ARBA00022692"/>
    </source>
</evidence>
<feature type="transmembrane region" description="Helical" evidence="8">
    <location>
        <begin position="175"/>
        <end position="194"/>
    </location>
</feature>
<dbReference type="PANTHER" id="PTHR30462">
    <property type="entry name" value="INTERMEMBRANE TRANSPORT PROTEIN PQIB-RELATED"/>
    <property type="match status" value="1"/>
</dbReference>
<dbReference type="InterPro" id="IPR051800">
    <property type="entry name" value="PqiA-PqiB_transport"/>
</dbReference>
<evidence type="ECO:0000256" key="8">
    <source>
        <dbReference type="SAM" id="Phobius"/>
    </source>
</evidence>
<keyword evidence="3" id="KW-1003">Cell membrane</keyword>
<dbReference type="EMBL" id="JABAEK010000003">
    <property type="protein sequence ID" value="NLQ16756.1"/>
    <property type="molecule type" value="Genomic_DNA"/>
</dbReference>
<dbReference type="AlphaFoldDB" id="A0A847R435"/>
<evidence type="ECO:0000256" key="3">
    <source>
        <dbReference type="ARBA" id="ARBA00022475"/>
    </source>
</evidence>
<keyword evidence="6 8" id="KW-1133">Transmembrane helix</keyword>
<evidence type="ECO:0000256" key="7">
    <source>
        <dbReference type="ARBA" id="ARBA00023136"/>
    </source>
</evidence>
<dbReference type="PANTHER" id="PTHR30462:SF3">
    <property type="entry name" value="INTERMEMBRANE TRANSPORT PROTEIN PQIA"/>
    <property type="match status" value="1"/>
</dbReference>
<feature type="transmembrane region" description="Helical" evidence="8">
    <location>
        <begin position="97"/>
        <end position="123"/>
    </location>
</feature>
<accession>A0A847R435</accession>
<comment type="similarity">
    <text evidence="2">Belongs to the PqiA family.</text>
</comment>
<feature type="transmembrane region" description="Helical" evidence="8">
    <location>
        <begin position="259"/>
        <end position="283"/>
    </location>
</feature>
<feature type="transmembrane region" description="Helical" evidence="8">
    <location>
        <begin position="144"/>
        <end position="163"/>
    </location>
</feature>
<evidence type="ECO:0000256" key="6">
    <source>
        <dbReference type="ARBA" id="ARBA00022989"/>
    </source>
</evidence>
<proteinExistence type="inferred from homology"/>
<dbReference type="NCBIfam" id="TIGR00155">
    <property type="entry name" value="pqiA_fam"/>
    <property type="match status" value="1"/>
</dbReference>
<dbReference type="Pfam" id="PF04403">
    <property type="entry name" value="PqiA"/>
    <property type="match status" value="2"/>
</dbReference>
<dbReference type="Proteomes" id="UP000586067">
    <property type="component" value="Unassembled WGS sequence"/>
</dbReference>
<gene>
    <name evidence="9" type="ORF">HGG82_03865</name>
</gene>
<dbReference type="RefSeq" id="WP_168822989.1">
    <property type="nucleotide sequence ID" value="NZ_CP073013.1"/>
</dbReference>
<dbReference type="InterPro" id="IPR005219">
    <property type="entry name" value="PqiA-like_proteobact"/>
</dbReference>
<feature type="transmembrane region" description="Helical" evidence="8">
    <location>
        <begin position="51"/>
        <end position="71"/>
    </location>
</feature>
<feature type="transmembrane region" description="Helical" evidence="8">
    <location>
        <begin position="376"/>
        <end position="399"/>
    </location>
</feature>
<evidence type="ECO:0000313" key="9">
    <source>
        <dbReference type="EMBL" id="NLQ16756.1"/>
    </source>
</evidence>
<dbReference type="GO" id="GO:0005886">
    <property type="term" value="C:plasma membrane"/>
    <property type="evidence" value="ECO:0007669"/>
    <property type="project" value="UniProtKB-SubCell"/>
</dbReference>
<keyword evidence="4" id="KW-0997">Cell inner membrane</keyword>
<feature type="transmembrane region" description="Helical" evidence="8">
    <location>
        <begin position="351"/>
        <end position="370"/>
    </location>
</feature>
<organism evidence="9 10">
    <name type="scientific">Marinomonas profundi</name>
    <dbReference type="NCBI Taxonomy" id="2726122"/>
    <lineage>
        <taxon>Bacteria</taxon>
        <taxon>Pseudomonadati</taxon>
        <taxon>Pseudomonadota</taxon>
        <taxon>Gammaproteobacteria</taxon>
        <taxon>Oceanospirillales</taxon>
        <taxon>Oceanospirillaceae</taxon>
        <taxon>Marinomonas</taxon>
    </lineage>
</organism>
<comment type="subcellular location">
    <subcellularLocation>
        <location evidence="1">Cell inner membrane</location>
        <topology evidence="1">Multi-pass membrane protein</topology>
    </subcellularLocation>
</comment>
<dbReference type="InterPro" id="IPR007498">
    <property type="entry name" value="PqiA-like"/>
</dbReference>
<keyword evidence="5 8" id="KW-0812">Transmembrane</keyword>
<keyword evidence="10" id="KW-1185">Reference proteome</keyword>
<feature type="transmembrane region" description="Helical" evidence="8">
    <location>
        <begin position="303"/>
        <end position="330"/>
    </location>
</feature>
<evidence type="ECO:0000256" key="2">
    <source>
        <dbReference type="ARBA" id="ARBA00007555"/>
    </source>
</evidence>
<reference evidence="9 10" key="1">
    <citation type="submission" date="2020-04" db="EMBL/GenBank/DDBJ databases">
        <title>Marinomonas sp. M1K-6 isolated from the deep seawater of the Mariana Trench.</title>
        <authorList>
            <person name="Li Y."/>
        </authorList>
    </citation>
    <scope>NUCLEOTIDE SEQUENCE [LARGE SCALE GENOMIC DNA]</scope>
    <source>
        <strain evidence="9 10">M1K-6</strain>
    </source>
</reference>
<comment type="caution">
    <text evidence="9">The sequence shown here is derived from an EMBL/GenBank/DDBJ whole genome shotgun (WGS) entry which is preliminary data.</text>
</comment>
<evidence type="ECO:0000313" key="10">
    <source>
        <dbReference type="Proteomes" id="UP000586067"/>
    </source>
</evidence>
<keyword evidence="7 8" id="KW-0472">Membrane</keyword>
<evidence type="ECO:0000256" key="1">
    <source>
        <dbReference type="ARBA" id="ARBA00004429"/>
    </source>
</evidence>
<protein>
    <submittedName>
        <fullName evidence="9">PqiA/YebS family transporter subunit</fullName>
    </submittedName>
</protein>
<sequence length="425" mass="47404">MSRFRFHEAMTACEVCDFLNCIPPLQNGERFRCRHCGHVLVSVYEQAPVRILLTGLSCLLMLALAMSFPFLGFSSSGIERNITLFNLVSVLLEQRHLLLGAIISLALFVFPLVYLFSILFLVWSFQHRYPLNIAQRYCIRWVQVIQPWLMVDVFLVGILVALVKMMSFADISLELSFWAFCGYILLLLKTVALVDRRWLWFNVAGPALAPSVATGTAQQEGLIGCHFCGATMAGDRRHCDRCGHAVYSRRPNSVGTTTALLLASVVMYVPANVFPIMHTTFLGNTEPSTIMGGVLLLWSLGSYPVALVILFASVVIPIIKILSLGWLCWQCHFPSRRLTAQKIKLYQLTEFVGRWSMIDVFVVAILTSLVQMGNVIAIYPGAAVLSFSAVVIFTMLAAMTFDPRLLWDKDEALSVAAFTGERRGG</sequence>
<evidence type="ECO:0000256" key="4">
    <source>
        <dbReference type="ARBA" id="ARBA00022519"/>
    </source>
</evidence>